<evidence type="ECO:0000313" key="4">
    <source>
        <dbReference type="Proteomes" id="UP001580928"/>
    </source>
</evidence>
<feature type="chain" id="PRO_5045454752" description="PepSY domain-containing protein" evidence="2">
    <location>
        <begin position="24"/>
        <end position="149"/>
    </location>
</feature>
<evidence type="ECO:0000256" key="2">
    <source>
        <dbReference type="SAM" id="SignalP"/>
    </source>
</evidence>
<keyword evidence="4" id="KW-1185">Reference proteome</keyword>
<feature type="signal peptide" evidence="2">
    <location>
        <begin position="1"/>
        <end position="23"/>
    </location>
</feature>
<gene>
    <name evidence="3" type="ORF">WKR92_05830</name>
</gene>
<feature type="region of interest" description="Disordered" evidence="1">
    <location>
        <begin position="105"/>
        <end position="149"/>
    </location>
</feature>
<organism evidence="3 4">
    <name type="scientific">Albibacterium profundi</name>
    <dbReference type="NCBI Taxonomy" id="3134906"/>
    <lineage>
        <taxon>Bacteria</taxon>
        <taxon>Pseudomonadati</taxon>
        <taxon>Bacteroidota</taxon>
        <taxon>Sphingobacteriia</taxon>
        <taxon>Sphingobacteriales</taxon>
        <taxon>Sphingobacteriaceae</taxon>
        <taxon>Albibacterium</taxon>
    </lineage>
</organism>
<feature type="compositionally biased region" description="Pro residues" evidence="1">
    <location>
        <begin position="133"/>
        <end position="149"/>
    </location>
</feature>
<dbReference type="Gene3D" id="3.10.450.360">
    <property type="match status" value="1"/>
</dbReference>
<dbReference type="EMBL" id="JBBVGT010000002">
    <property type="protein sequence ID" value="MFB5945342.1"/>
    <property type="molecule type" value="Genomic_DNA"/>
</dbReference>
<evidence type="ECO:0008006" key="5">
    <source>
        <dbReference type="Google" id="ProtNLM"/>
    </source>
</evidence>
<comment type="caution">
    <text evidence="3">The sequence shown here is derived from an EMBL/GenBank/DDBJ whole genome shotgun (WGS) entry which is preliminary data.</text>
</comment>
<evidence type="ECO:0000256" key="1">
    <source>
        <dbReference type="SAM" id="MobiDB-lite"/>
    </source>
</evidence>
<proteinExistence type="predicted"/>
<evidence type="ECO:0000313" key="3">
    <source>
        <dbReference type="EMBL" id="MFB5945342.1"/>
    </source>
</evidence>
<sequence>MKKLMLSAAVLAFAGFTATNVNAETTNFPAASEVVMGVQDKTPVNPEDLPDAVKEALAGEEYAEWSVKEAFSVAPADGIPFYEISLQKDQETKVVNLNEAGEVVELPVATESPADPMEPAEPTPTVPSEPTTPSEPTPSEPTPAPTPGM</sequence>
<keyword evidence="2" id="KW-0732">Signal</keyword>
<protein>
    <recommendedName>
        <fullName evidence="5">PepSY domain-containing protein</fullName>
    </recommendedName>
</protein>
<dbReference type="RefSeq" id="WP_375556883.1">
    <property type="nucleotide sequence ID" value="NZ_JBBVGT010000002.1"/>
</dbReference>
<dbReference type="Proteomes" id="UP001580928">
    <property type="component" value="Unassembled WGS sequence"/>
</dbReference>
<accession>A0ABV5CCT7</accession>
<reference evidence="3 4" key="1">
    <citation type="submission" date="2024-04" db="EMBL/GenBank/DDBJ databases">
        <title>Albibacterium profundi sp. nov., isolated from sediment of the Challenger Deep of Mariana Trench.</title>
        <authorList>
            <person name="Wang Y."/>
        </authorList>
    </citation>
    <scope>NUCLEOTIDE SEQUENCE [LARGE SCALE GENOMIC DNA]</scope>
    <source>
        <strain evidence="3 4">RHL897</strain>
    </source>
</reference>
<name>A0ABV5CCT7_9SPHI</name>